<gene>
    <name evidence="2" type="ORF">HPB52_000565</name>
</gene>
<protein>
    <submittedName>
        <fullName evidence="2">Uncharacterized protein</fullName>
    </submittedName>
</protein>
<proteinExistence type="predicted"/>
<organism evidence="2 3">
    <name type="scientific">Rhipicephalus sanguineus</name>
    <name type="common">Brown dog tick</name>
    <name type="synonym">Ixodes sanguineus</name>
    <dbReference type="NCBI Taxonomy" id="34632"/>
    <lineage>
        <taxon>Eukaryota</taxon>
        <taxon>Metazoa</taxon>
        <taxon>Ecdysozoa</taxon>
        <taxon>Arthropoda</taxon>
        <taxon>Chelicerata</taxon>
        <taxon>Arachnida</taxon>
        <taxon>Acari</taxon>
        <taxon>Parasitiformes</taxon>
        <taxon>Ixodida</taxon>
        <taxon>Ixodoidea</taxon>
        <taxon>Ixodidae</taxon>
        <taxon>Rhipicephalinae</taxon>
        <taxon>Rhipicephalus</taxon>
        <taxon>Rhipicephalus</taxon>
    </lineage>
</organism>
<feature type="compositionally biased region" description="Polar residues" evidence="1">
    <location>
        <begin position="162"/>
        <end position="176"/>
    </location>
</feature>
<reference evidence="2" key="1">
    <citation type="journal article" date="2020" name="Cell">
        <title>Large-Scale Comparative Analyses of Tick Genomes Elucidate Their Genetic Diversity and Vector Capacities.</title>
        <authorList>
            <consortium name="Tick Genome and Microbiome Consortium (TIGMIC)"/>
            <person name="Jia N."/>
            <person name="Wang J."/>
            <person name="Shi W."/>
            <person name="Du L."/>
            <person name="Sun Y."/>
            <person name="Zhan W."/>
            <person name="Jiang J.F."/>
            <person name="Wang Q."/>
            <person name="Zhang B."/>
            <person name="Ji P."/>
            <person name="Bell-Sakyi L."/>
            <person name="Cui X.M."/>
            <person name="Yuan T.T."/>
            <person name="Jiang B.G."/>
            <person name="Yang W.F."/>
            <person name="Lam T.T."/>
            <person name="Chang Q.C."/>
            <person name="Ding S.J."/>
            <person name="Wang X.J."/>
            <person name="Zhu J.G."/>
            <person name="Ruan X.D."/>
            <person name="Zhao L."/>
            <person name="Wei J.T."/>
            <person name="Ye R.Z."/>
            <person name="Que T.C."/>
            <person name="Du C.H."/>
            <person name="Zhou Y.H."/>
            <person name="Cheng J.X."/>
            <person name="Dai P.F."/>
            <person name="Guo W.B."/>
            <person name="Han X.H."/>
            <person name="Huang E.J."/>
            <person name="Li L.F."/>
            <person name="Wei W."/>
            <person name="Gao Y.C."/>
            <person name="Liu J.Z."/>
            <person name="Shao H.Z."/>
            <person name="Wang X."/>
            <person name="Wang C.C."/>
            <person name="Yang T.C."/>
            <person name="Huo Q.B."/>
            <person name="Li W."/>
            <person name="Chen H.Y."/>
            <person name="Chen S.E."/>
            <person name="Zhou L.G."/>
            <person name="Ni X.B."/>
            <person name="Tian J.H."/>
            <person name="Sheng Y."/>
            <person name="Liu T."/>
            <person name="Pan Y.S."/>
            <person name="Xia L.Y."/>
            <person name="Li J."/>
            <person name="Zhao F."/>
            <person name="Cao W.C."/>
        </authorList>
    </citation>
    <scope>NUCLEOTIDE SEQUENCE</scope>
    <source>
        <strain evidence="2">Rsan-2018</strain>
    </source>
</reference>
<sequence>MEQQQLRGETPSPEFEHCIHNGKRRCLRHCHVHRADSPPPLVGDVSCTRPTDRTGTAFADIVNMVNSPSSADSPFSMSPVLDMAETESPRATGATGPHVCRRCPMCRKMAGMSPRKPCLENQGTATRPVTKRPMKASFAGGFDRDDSRKHGRPAREHRQRLSKGQQNSPSETTSGNSPPPMMSPGAVTVLNIDAALSPKGPKTRLPDNLPMGRFQLMILACAQLSAAVDAYQILSARLLAPPVDHWCRPPAEYSHMSADIWKNVSVPLGSNGRYNQCAVYEQARTFLENCFLP</sequence>
<feature type="region of interest" description="Disordered" evidence="1">
    <location>
        <begin position="117"/>
        <end position="185"/>
    </location>
</feature>
<keyword evidence="3" id="KW-1185">Reference proteome</keyword>
<feature type="compositionally biased region" description="Basic and acidic residues" evidence="1">
    <location>
        <begin position="142"/>
        <end position="156"/>
    </location>
</feature>
<dbReference type="Proteomes" id="UP000821837">
    <property type="component" value="Chromosome 10"/>
</dbReference>
<evidence type="ECO:0000313" key="3">
    <source>
        <dbReference type="Proteomes" id="UP000821837"/>
    </source>
</evidence>
<name>A0A9D4QDR6_RHISA</name>
<reference evidence="2" key="2">
    <citation type="submission" date="2021-09" db="EMBL/GenBank/DDBJ databases">
        <authorList>
            <person name="Jia N."/>
            <person name="Wang J."/>
            <person name="Shi W."/>
            <person name="Du L."/>
            <person name="Sun Y."/>
            <person name="Zhan W."/>
            <person name="Jiang J."/>
            <person name="Wang Q."/>
            <person name="Zhang B."/>
            <person name="Ji P."/>
            <person name="Sakyi L.B."/>
            <person name="Cui X."/>
            <person name="Yuan T."/>
            <person name="Jiang B."/>
            <person name="Yang W."/>
            <person name="Lam T.T.-Y."/>
            <person name="Chang Q."/>
            <person name="Ding S."/>
            <person name="Wang X."/>
            <person name="Zhu J."/>
            <person name="Ruan X."/>
            <person name="Zhao L."/>
            <person name="Wei J."/>
            <person name="Que T."/>
            <person name="Du C."/>
            <person name="Cheng J."/>
            <person name="Dai P."/>
            <person name="Han X."/>
            <person name="Huang E."/>
            <person name="Gao Y."/>
            <person name="Liu J."/>
            <person name="Shao H."/>
            <person name="Ye R."/>
            <person name="Li L."/>
            <person name="Wei W."/>
            <person name="Wang X."/>
            <person name="Wang C."/>
            <person name="Huo Q."/>
            <person name="Li W."/>
            <person name="Guo W."/>
            <person name="Chen H."/>
            <person name="Chen S."/>
            <person name="Zhou L."/>
            <person name="Zhou L."/>
            <person name="Ni X."/>
            <person name="Tian J."/>
            <person name="Zhou Y."/>
            <person name="Sheng Y."/>
            <person name="Liu T."/>
            <person name="Pan Y."/>
            <person name="Xia L."/>
            <person name="Li J."/>
            <person name="Zhao F."/>
            <person name="Cao W."/>
        </authorList>
    </citation>
    <scope>NUCLEOTIDE SEQUENCE</scope>
    <source>
        <strain evidence="2">Rsan-2018</strain>
        <tissue evidence="2">Larvae</tissue>
    </source>
</reference>
<comment type="caution">
    <text evidence="2">The sequence shown here is derived from an EMBL/GenBank/DDBJ whole genome shotgun (WGS) entry which is preliminary data.</text>
</comment>
<evidence type="ECO:0000256" key="1">
    <source>
        <dbReference type="SAM" id="MobiDB-lite"/>
    </source>
</evidence>
<accession>A0A9D4QDR6</accession>
<evidence type="ECO:0000313" key="2">
    <source>
        <dbReference type="EMBL" id="KAH7975304.1"/>
    </source>
</evidence>
<dbReference type="AlphaFoldDB" id="A0A9D4QDR6"/>
<dbReference type="EMBL" id="JABSTV010001246">
    <property type="protein sequence ID" value="KAH7975304.1"/>
    <property type="molecule type" value="Genomic_DNA"/>
</dbReference>